<dbReference type="PANTHER" id="PTHR20982">
    <property type="entry name" value="RIBOSOME RECYCLING FACTOR"/>
    <property type="match status" value="1"/>
</dbReference>
<dbReference type="Gene3D" id="3.30.1360.40">
    <property type="match status" value="1"/>
</dbReference>
<gene>
    <name evidence="6" type="ORF">SRS1_11421</name>
</gene>
<keyword evidence="2" id="KW-0648">Protein biosynthesis</keyword>
<evidence type="ECO:0000256" key="4">
    <source>
        <dbReference type="SAM" id="MobiDB-lite"/>
    </source>
</evidence>
<organism evidence="6 7">
    <name type="scientific">Sporisorium reilianum f. sp. reilianum</name>
    <dbReference type="NCBI Taxonomy" id="72559"/>
    <lineage>
        <taxon>Eukaryota</taxon>
        <taxon>Fungi</taxon>
        <taxon>Dikarya</taxon>
        <taxon>Basidiomycota</taxon>
        <taxon>Ustilaginomycotina</taxon>
        <taxon>Ustilaginomycetes</taxon>
        <taxon>Ustilaginales</taxon>
        <taxon>Ustilaginaceae</taxon>
        <taxon>Sporisorium</taxon>
    </lineage>
</organism>
<sequence length="331" mass="35679">MTGAPAIRATSMLMGLCSSAARTSTIAGIASTSHGMRMISTAVLAPSPALALRSTSGPSHLPALSMQTRFKSKRSSAQYIDPHAADADDVPVMKTKGKGSKGNRGAQPTARGGRSKRGDDEQPADAEYKTSTRNQELPDEAFDLDAIASHMSRAVERCRSTTSALVGSFGRADPSLLDNIKVEFASGTSKTLHPLREFATVGVRDSALIVTAFDADMLKHIERAIYTSQLNLTPQAQPGDDSVLRVAVPQPTTESRQAMVKDLTRICENARVSIRDARHKAQKQIKSDVDRKVVGKSEGDKESKKVEAETKKWTTQVDQLFEKMKQSLLAA</sequence>
<evidence type="ECO:0000256" key="3">
    <source>
        <dbReference type="ARBA" id="ARBA00024909"/>
    </source>
</evidence>
<reference evidence="6 7" key="1">
    <citation type="submission" date="2017-02" db="EMBL/GenBank/DDBJ databases">
        <authorList>
            <person name="Peterson S.W."/>
        </authorList>
    </citation>
    <scope>NUCLEOTIDE SEQUENCE [LARGE SCALE GENOMIC DNA]</scope>
    <source>
        <strain evidence="6 7">SRS1_H2-8</strain>
    </source>
</reference>
<comment type="similarity">
    <text evidence="1">Belongs to the RRF family.</text>
</comment>
<comment type="function">
    <text evidence="3">Necessary for protein synthesis in mitochondria. Functions as a ribosome recycling factor in mitochondria.</text>
</comment>
<feature type="region of interest" description="Disordered" evidence="4">
    <location>
        <begin position="68"/>
        <end position="136"/>
    </location>
</feature>
<name>A0A2N8U649_9BASI</name>
<dbReference type="GO" id="GO:0005739">
    <property type="term" value="C:mitochondrion"/>
    <property type="evidence" value="ECO:0007669"/>
    <property type="project" value="TreeGrafter"/>
</dbReference>
<dbReference type="GO" id="GO:0006412">
    <property type="term" value="P:translation"/>
    <property type="evidence" value="ECO:0007669"/>
    <property type="project" value="UniProtKB-KW"/>
</dbReference>
<feature type="compositionally biased region" description="Basic and acidic residues" evidence="4">
    <location>
        <begin position="285"/>
        <end position="309"/>
    </location>
</feature>
<dbReference type="Pfam" id="PF01765">
    <property type="entry name" value="RRF"/>
    <property type="match status" value="1"/>
</dbReference>
<dbReference type="GO" id="GO:0043023">
    <property type="term" value="F:ribosomal large subunit binding"/>
    <property type="evidence" value="ECO:0007669"/>
    <property type="project" value="TreeGrafter"/>
</dbReference>
<dbReference type="AlphaFoldDB" id="A0A2N8U649"/>
<dbReference type="PANTHER" id="PTHR20982:SF3">
    <property type="entry name" value="MITOCHONDRIAL RIBOSOME RECYCLING FACTOR PSEUDO 1"/>
    <property type="match status" value="1"/>
</dbReference>
<dbReference type="InterPro" id="IPR036191">
    <property type="entry name" value="RRF_sf"/>
</dbReference>
<evidence type="ECO:0000313" key="6">
    <source>
        <dbReference type="EMBL" id="SJX60108.1"/>
    </source>
</evidence>
<feature type="compositionally biased region" description="Basic and acidic residues" evidence="4">
    <location>
        <begin position="116"/>
        <end position="130"/>
    </location>
</feature>
<dbReference type="FunFam" id="3.30.1360.40:FF:000001">
    <property type="entry name" value="Ribosome-recycling factor"/>
    <property type="match status" value="1"/>
</dbReference>
<feature type="region of interest" description="Disordered" evidence="4">
    <location>
        <begin position="283"/>
        <end position="309"/>
    </location>
</feature>
<dbReference type="EMBL" id="LT795054">
    <property type="protein sequence ID" value="SJX60108.1"/>
    <property type="molecule type" value="Genomic_DNA"/>
</dbReference>
<evidence type="ECO:0000259" key="5">
    <source>
        <dbReference type="Pfam" id="PF01765"/>
    </source>
</evidence>
<dbReference type="Proteomes" id="UP000239563">
    <property type="component" value="Chromosome I"/>
</dbReference>
<dbReference type="InterPro" id="IPR023584">
    <property type="entry name" value="Ribosome_recyc_fac_dom"/>
</dbReference>
<dbReference type="SUPFAM" id="SSF55194">
    <property type="entry name" value="Ribosome recycling factor, RRF"/>
    <property type="match status" value="1"/>
</dbReference>
<dbReference type="InterPro" id="IPR002661">
    <property type="entry name" value="Ribosome_recyc_fac"/>
</dbReference>
<accession>A0A2N8U649</accession>
<evidence type="ECO:0000256" key="2">
    <source>
        <dbReference type="ARBA" id="ARBA00022917"/>
    </source>
</evidence>
<evidence type="ECO:0000256" key="1">
    <source>
        <dbReference type="ARBA" id="ARBA00005912"/>
    </source>
</evidence>
<protein>
    <recommendedName>
        <fullName evidence="5">Ribosome recycling factor domain-containing protein</fullName>
    </recommendedName>
</protein>
<dbReference type="Gene3D" id="1.10.132.20">
    <property type="entry name" value="Ribosome-recycling factor"/>
    <property type="match status" value="1"/>
</dbReference>
<feature type="domain" description="Ribosome recycling factor" evidence="5">
    <location>
        <begin position="170"/>
        <end position="329"/>
    </location>
</feature>
<proteinExistence type="inferred from homology"/>
<evidence type="ECO:0000313" key="7">
    <source>
        <dbReference type="Proteomes" id="UP000239563"/>
    </source>
</evidence>